<dbReference type="InterPro" id="IPR036928">
    <property type="entry name" value="AS_sf"/>
</dbReference>
<dbReference type="Proteomes" id="UP000078397">
    <property type="component" value="Unassembled WGS sequence"/>
</dbReference>
<sequence>MTVNSVANGLSNGVKTLHERRFQNDKAIPVAWKLDPSLLSGLKLPPETSKNNLIELDLPRKSGILSERELAISESYSIDELLSGLAKGSLTSLEVTTAFAKRAAIAHQATNCLTEIFFDKALDRARSLDARRAQGKPIGPLHGLPISLKECFQVDGIPATLGLLAYSKHVSTTNSALVELLTELGAVLYCKTNIPQTMMAADSHNYIFGRTLNPWNTSLTAGGSSGGESALVAFRGSPLGVGTDLAGSVRIPSLCCGTYAFRPSADRIPYSGQQSCASGSLRTITPCAGPIANSMSALEIFMKAAINGRPARFDPFVLDLPWREVAGTIKQKLRFGVVPEDPVFPIHPPVKKAVAEAIKLLEANGHEIVFLQPEECLVAKSALVAWALMDLDDKADRVVEAGGEAPIPARVRMREEMAKLDWSCIADVDSKPGLARLSGLTVKRNEIINAWRKLWQHHQLDAVIGPPAQNTAVEHDEYGIPPYTQLLNFLDYPACVIPFNQARSSNPPEEFETKAYQNAPKYNPGNLEGAPCSIQVFTQKMRDEECMEIAKIVDRCLH</sequence>
<protein>
    <recommendedName>
        <fullName evidence="3">amidase</fullName>
        <ecNumber evidence="3">3.5.1.4</ecNumber>
    </recommendedName>
</protein>
<evidence type="ECO:0000256" key="5">
    <source>
        <dbReference type="PIRSR" id="PIRSR001221-1"/>
    </source>
</evidence>
<evidence type="ECO:0000259" key="6">
    <source>
        <dbReference type="Pfam" id="PF01425"/>
    </source>
</evidence>
<evidence type="ECO:0000256" key="4">
    <source>
        <dbReference type="ARBA" id="ARBA00022801"/>
    </source>
</evidence>
<dbReference type="KEGG" id="pchm:VFPPC_13455"/>
<keyword evidence="8" id="KW-1185">Reference proteome</keyword>
<dbReference type="RefSeq" id="XP_018147544.1">
    <property type="nucleotide sequence ID" value="XM_018291232.1"/>
</dbReference>
<dbReference type="PANTHER" id="PTHR46072">
    <property type="entry name" value="AMIDASE-RELATED-RELATED"/>
    <property type="match status" value="1"/>
</dbReference>
<dbReference type="PROSITE" id="PS00571">
    <property type="entry name" value="AMIDASES"/>
    <property type="match status" value="1"/>
</dbReference>
<dbReference type="EMBL" id="LSBJ02000002">
    <property type="protein sequence ID" value="OAQ71007.1"/>
    <property type="molecule type" value="Genomic_DNA"/>
</dbReference>
<feature type="active site" description="Charge relay system" evidence="5">
    <location>
        <position position="149"/>
    </location>
</feature>
<name>A0A179G007_METCM</name>
<dbReference type="EC" id="3.5.1.4" evidence="3"/>
<evidence type="ECO:0000313" key="7">
    <source>
        <dbReference type="EMBL" id="OAQ71007.1"/>
    </source>
</evidence>
<proteinExistence type="inferred from homology"/>
<feature type="domain" description="Amidase" evidence="6">
    <location>
        <begin position="94"/>
        <end position="546"/>
    </location>
</feature>
<feature type="active site" description="Acyl-ester intermediate" evidence="5">
    <location>
        <position position="248"/>
    </location>
</feature>
<keyword evidence="4 7" id="KW-0378">Hydrolase</keyword>
<evidence type="ECO:0000256" key="3">
    <source>
        <dbReference type="ARBA" id="ARBA00012922"/>
    </source>
</evidence>
<dbReference type="InterPro" id="IPR020556">
    <property type="entry name" value="Amidase_CS"/>
</dbReference>
<dbReference type="SUPFAM" id="SSF75304">
    <property type="entry name" value="Amidase signature (AS) enzymes"/>
    <property type="match status" value="1"/>
</dbReference>
<evidence type="ECO:0000256" key="1">
    <source>
        <dbReference type="ARBA" id="ARBA00001311"/>
    </source>
</evidence>
<comment type="catalytic activity">
    <reaction evidence="1">
        <text>a monocarboxylic acid amide + H2O = a monocarboxylate + NH4(+)</text>
        <dbReference type="Rhea" id="RHEA:12020"/>
        <dbReference type="ChEBI" id="CHEBI:15377"/>
        <dbReference type="ChEBI" id="CHEBI:28938"/>
        <dbReference type="ChEBI" id="CHEBI:35757"/>
        <dbReference type="ChEBI" id="CHEBI:83628"/>
        <dbReference type="EC" id="3.5.1.4"/>
    </reaction>
</comment>
<dbReference type="InterPro" id="IPR023631">
    <property type="entry name" value="Amidase_dom"/>
</dbReference>
<dbReference type="Pfam" id="PF01425">
    <property type="entry name" value="Amidase"/>
    <property type="match status" value="1"/>
</dbReference>
<dbReference type="Gene3D" id="3.90.1300.10">
    <property type="entry name" value="Amidase signature (AS) domain"/>
    <property type="match status" value="1"/>
</dbReference>
<dbReference type="STRING" id="1380566.A0A179G007"/>
<organism evidence="7 8">
    <name type="scientific">Pochonia chlamydosporia 170</name>
    <dbReference type="NCBI Taxonomy" id="1380566"/>
    <lineage>
        <taxon>Eukaryota</taxon>
        <taxon>Fungi</taxon>
        <taxon>Dikarya</taxon>
        <taxon>Ascomycota</taxon>
        <taxon>Pezizomycotina</taxon>
        <taxon>Sordariomycetes</taxon>
        <taxon>Hypocreomycetidae</taxon>
        <taxon>Hypocreales</taxon>
        <taxon>Clavicipitaceae</taxon>
        <taxon>Pochonia</taxon>
    </lineage>
</organism>
<comment type="caution">
    <text evidence="7">The sequence shown here is derived from an EMBL/GenBank/DDBJ whole genome shotgun (WGS) entry which is preliminary data.</text>
</comment>
<evidence type="ECO:0000256" key="2">
    <source>
        <dbReference type="ARBA" id="ARBA00009199"/>
    </source>
</evidence>
<dbReference type="GO" id="GO:0004040">
    <property type="term" value="F:amidase activity"/>
    <property type="evidence" value="ECO:0007669"/>
    <property type="project" value="UniProtKB-EC"/>
</dbReference>
<gene>
    <name evidence="7" type="ORF">VFPPC_13455</name>
</gene>
<dbReference type="OrthoDB" id="6428749at2759"/>
<comment type="similarity">
    <text evidence="2">Belongs to the amidase family.</text>
</comment>
<evidence type="ECO:0000313" key="8">
    <source>
        <dbReference type="Proteomes" id="UP000078397"/>
    </source>
</evidence>
<dbReference type="PANTHER" id="PTHR46072:SF3">
    <property type="entry name" value="AMIDASE"/>
    <property type="match status" value="1"/>
</dbReference>
<reference evidence="7 8" key="1">
    <citation type="journal article" date="2016" name="PLoS Pathog.">
        <title>Biosynthesis of antibiotic leucinostatins in bio-control fungus Purpureocillium lilacinum and their inhibition on phytophthora revealed by genome mining.</title>
        <authorList>
            <person name="Wang G."/>
            <person name="Liu Z."/>
            <person name="Lin R."/>
            <person name="Li E."/>
            <person name="Mao Z."/>
            <person name="Ling J."/>
            <person name="Yang Y."/>
            <person name="Yin W.B."/>
            <person name="Xie B."/>
        </authorList>
    </citation>
    <scope>NUCLEOTIDE SEQUENCE [LARGE SCALE GENOMIC DNA]</scope>
    <source>
        <strain evidence="7">170</strain>
    </source>
</reference>
<dbReference type="PIRSF" id="PIRSF001221">
    <property type="entry name" value="Amidase_fungi"/>
    <property type="match status" value="1"/>
</dbReference>
<dbReference type="GeneID" id="28855226"/>
<dbReference type="AlphaFoldDB" id="A0A179G007"/>
<accession>A0A179G007</accession>
<feature type="active site" description="Charge relay system" evidence="5">
    <location>
        <position position="224"/>
    </location>
</feature>